<dbReference type="Proteomes" id="UP000236291">
    <property type="component" value="Unassembled WGS sequence"/>
</dbReference>
<dbReference type="GO" id="GO:0004523">
    <property type="term" value="F:RNA-DNA hybrid ribonuclease activity"/>
    <property type="evidence" value="ECO:0007669"/>
    <property type="project" value="InterPro"/>
</dbReference>
<feature type="non-terminal residue" evidence="2">
    <location>
        <position position="189"/>
    </location>
</feature>
<dbReference type="ExpressionAtlas" id="A0A2K3MIU7">
    <property type="expression patterns" value="baseline"/>
</dbReference>
<dbReference type="PANTHER" id="PTHR47723">
    <property type="entry name" value="OS05G0353850 PROTEIN"/>
    <property type="match status" value="1"/>
</dbReference>
<dbReference type="AlphaFoldDB" id="A0A2K3MIU7"/>
<feature type="domain" description="RNase H type-1" evidence="1">
    <location>
        <begin position="87"/>
        <end position="185"/>
    </location>
</feature>
<reference evidence="2 3" key="1">
    <citation type="journal article" date="2014" name="Am. J. Bot.">
        <title>Genome assembly and annotation for red clover (Trifolium pratense; Fabaceae).</title>
        <authorList>
            <person name="Istvanek J."/>
            <person name="Jaros M."/>
            <person name="Krenek A."/>
            <person name="Repkova J."/>
        </authorList>
    </citation>
    <scope>NUCLEOTIDE SEQUENCE [LARGE SCALE GENOMIC DNA]</scope>
    <source>
        <strain evidence="3">cv. Tatra</strain>
        <tissue evidence="2">Young leaves</tissue>
    </source>
</reference>
<dbReference type="InterPro" id="IPR044730">
    <property type="entry name" value="RNase_H-like_dom_plant"/>
</dbReference>
<dbReference type="Pfam" id="PF13456">
    <property type="entry name" value="RVT_3"/>
    <property type="match status" value="1"/>
</dbReference>
<organism evidence="2 3">
    <name type="scientific">Trifolium pratense</name>
    <name type="common">Red clover</name>
    <dbReference type="NCBI Taxonomy" id="57577"/>
    <lineage>
        <taxon>Eukaryota</taxon>
        <taxon>Viridiplantae</taxon>
        <taxon>Streptophyta</taxon>
        <taxon>Embryophyta</taxon>
        <taxon>Tracheophyta</taxon>
        <taxon>Spermatophyta</taxon>
        <taxon>Magnoliopsida</taxon>
        <taxon>eudicotyledons</taxon>
        <taxon>Gunneridae</taxon>
        <taxon>Pentapetalae</taxon>
        <taxon>rosids</taxon>
        <taxon>fabids</taxon>
        <taxon>Fabales</taxon>
        <taxon>Fabaceae</taxon>
        <taxon>Papilionoideae</taxon>
        <taxon>50 kb inversion clade</taxon>
        <taxon>NPAAA clade</taxon>
        <taxon>Hologalegina</taxon>
        <taxon>IRL clade</taxon>
        <taxon>Trifolieae</taxon>
        <taxon>Trifolium</taxon>
    </lineage>
</organism>
<dbReference type="InterPro" id="IPR002156">
    <property type="entry name" value="RNaseH_domain"/>
</dbReference>
<dbReference type="CDD" id="cd06222">
    <property type="entry name" value="RNase_H_like"/>
    <property type="match status" value="1"/>
</dbReference>
<gene>
    <name evidence="2" type="ORF">L195_g046838</name>
</gene>
<dbReference type="InterPro" id="IPR012337">
    <property type="entry name" value="RNaseH-like_sf"/>
</dbReference>
<protein>
    <submittedName>
        <fullName evidence="2">Ribonuclease H</fullName>
    </submittedName>
</protein>
<dbReference type="InterPro" id="IPR036397">
    <property type="entry name" value="RNaseH_sf"/>
</dbReference>
<proteinExistence type="predicted"/>
<evidence type="ECO:0000313" key="2">
    <source>
        <dbReference type="EMBL" id="PNX90713.1"/>
    </source>
</evidence>
<dbReference type="InterPro" id="IPR053151">
    <property type="entry name" value="RNase_H-like"/>
</dbReference>
<dbReference type="EMBL" id="ASHM01063750">
    <property type="protein sequence ID" value="PNX90713.1"/>
    <property type="molecule type" value="Genomic_DNA"/>
</dbReference>
<evidence type="ECO:0000259" key="1">
    <source>
        <dbReference type="Pfam" id="PF13456"/>
    </source>
</evidence>
<dbReference type="SUPFAM" id="SSF53098">
    <property type="entry name" value="Ribonuclease H-like"/>
    <property type="match status" value="1"/>
</dbReference>
<dbReference type="GO" id="GO:0003676">
    <property type="term" value="F:nucleic acid binding"/>
    <property type="evidence" value="ECO:0007669"/>
    <property type="project" value="InterPro"/>
</dbReference>
<comment type="caution">
    <text evidence="2">The sequence shown here is derived from an EMBL/GenBank/DDBJ whole genome shotgun (WGS) entry which is preliminary data.</text>
</comment>
<name>A0A2K3MIU7_TRIPR</name>
<reference evidence="2 3" key="2">
    <citation type="journal article" date="2017" name="Front. Plant Sci.">
        <title>Gene Classification and Mining of Molecular Markers Useful in Red Clover (Trifolium pratense) Breeding.</title>
        <authorList>
            <person name="Istvanek J."/>
            <person name="Dluhosova J."/>
            <person name="Dluhos P."/>
            <person name="Patkova L."/>
            <person name="Nedelnik J."/>
            <person name="Repkova J."/>
        </authorList>
    </citation>
    <scope>NUCLEOTIDE SEQUENCE [LARGE SCALE GENOMIC DNA]</scope>
    <source>
        <strain evidence="3">cv. Tatra</strain>
        <tissue evidence="2">Young leaves</tissue>
    </source>
</reference>
<evidence type="ECO:0000313" key="3">
    <source>
        <dbReference type="Proteomes" id="UP000236291"/>
    </source>
</evidence>
<dbReference type="PANTHER" id="PTHR47723:SF19">
    <property type="entry name" value="POLYNUCLEOTIDYL TRANSFERASE, RIBONUCLEASE H-LIKE SUPERFAMILY PROTEIN"/>
    <property type="match status" value="1"/>
</dbReference>
<accession>A0A2K3MIU7</accession>
<sequence>MSIAAHERLLTNYRRSRWGIEVLPICPSCGNGTISSRTLPIKCMEHAKRSDDLYSWGGHLHLTRGSRRFDTIYIGWKRPQGGWVELNCDEAYKESLDLVGCGGLIRDCDGQWRIGYTQKIGTCDALHAEMWGMHEGLKIVRRQSFSHLIVESDSKLLVDMVTNNCKINGATPILIRRIRDLINLSWHVQ</sequence>
<dbReference type="Gene3D" id="3.30.420.10">
    <property type="entry name" value="Ribonuclease H-like superfamily/Ribonuclease H"/>
    <property type="match status" value="1"/>
</dbReference>